<dbReference type="Gene3D" id="2.40.50.100">
    <property type="match status" value="1"/>
</dbReference>
<evidence type="ECO:0000256" key="3">
    <source>
        <dbReference type="ARBA" id="ARBA00022679"/>
    </source>
</evidence>
<accession>A0ABP7FTU6</accession>
<evidence type="ECO:0000256" key="1">
    <source>
        <dbReference type="ARBA" id="ARBA00001938"/>
    </source>
</evidence>
<dbReference type="PROSITE" id="PS50968">
    <property type="entry name" value="BIOTINYL_LIPOYL"/>
    <property type="match status" value="1"/>
</dbReference>
<evidence type="ECO:0000256" key="7">
    <source>
        <dbReference type="SAM" id="MobiDB-lite"/>
    </source>
</evidence>
<dbReference type="Gene3D" id="3.30.559.10">
    <property type="entry name" value="Chloramphenicol acetyltransferase-like domain"/>
    <property type="match status" value="1"/>
</dbReference>
<dbReference type="Pfam" id="PF00198">
    <property type="entry name" value="2-oxoacid_dh"/>
    <property type="match status" value="1"/>
</dbReference>
<keyword evidence="4 6" id="KW-0450">Lipoyl</keyword>
<feature type="domain" description="Peripheral subunit-binding (PSBD)" evidence="9">
    <location>
        <begin position="218"/>
        <end position="255"/>
    </location>
</feature>
<evidence type="ECO:0000256" key="2">
    <source>
        <dbReference type="ARBA" id="ARBA00007317"/>
    </source>
</evidence>
<dbReference type="PANTHER" id="PTHR43178">
    <property type="entry name" value="DIHYDROLIPOAMIDE ACETYLTRANSFERASE COMPONENT OF PYRUVATE DEHYDROGENASE COMPLEX"/>
    <property type="match status" value="1"/>
</dbReference>
<evidence type="ECO:0000313" key="10">
    <source>
        <dbReference type="EMBL" id="GAA3747164.1"/>
    </source>
</evidence>
<dbReference type="Proteomes" id="UP001501004">
    <property type="component" value="Unassembled WGS sequence"/>
</dbReference>
<evidence type="ECO:0000313" key="11">
    <source>
        <dbReference type="Proteomes" id="UP001501004"/>
    </source>
</evidence>
<evidence type="ECO:0000256" key="4">
    <source>
        <dbReference type="ARBA" id="ARBA00022823"/>
    </source>
</evidence>
<dbReference type="CDD" id="cd06849">
    <property type="entry name" value="lipoyl_domain"/>
    <property type="match status" value="1"/>
</dbReference>
<feature type="region of interest" description="Disordered" evidence="7">
    <location>
        <begin position="96"/>
        <end position="121"/>
    </location>
</feature>
<sequence length="508" mass="51434">MAEAVKSRPFILPDLGEGLTEAEIVNWLVAPGDTVAIDQPVVEVESAKSIVELPSPFAGVVETLHAAVGATVHAGEPLLTIGGGADAGGAAADGTDAGAAGAKGAAAGGAGPDTVPGTALRGDPAAAVASASAAEGSGSEGSGAVLIGYGTRERTRSTRAVPVGRFGKKAGTVASSNVAAPPAASAAAPPTGMAATAPSPSPRKRVDDVPPPSGLSPVVSPLVRRLARDHGFEAHNLAGTGPNGLVLRADVEQRIAGASGVSTPQGASTTQPAPIASADGDLRIPLTGLRKVVADRMSASRREVPEATIWLDVDATALLEAKEQLQRSTGERWSINALIARFVVAGLKQWPILNSSIDTVAGEIVQHSRINLGLAAQTGRGLMVPVVHDAGSMTTAGLRDAISALVETAASGAFPNDQLRGGTFTLNNYGGFGVDGSAPIINQPEVAMLGVGRIMDRPWVVDGQLAVRKVVFLSMVFDHRVCDGDVPSEFIGFVARCIENPIALLGEL</sequence>
<dbReference type="InterPro" id="IPR036625">
    <property type="entry name" value="E3-bd_dom_sf"/>
</dbReference>
<dbReference type="PROSITE" id="PS00189">
    <property type="entry name" value="LIPOYL"/>
    <property type="match status" value="1"/>
</dbReference>
<dbReference type="PROSITE" id="PS51826">
    <property type="entry name" value="PSBD"/>
    <property type="match status" value="1"/>
</dbReference>
<proteinExistence type="inferred from homology"/>
<evidence type="ECO:0000256" key="5">
    <source>
        <dbReference type="ARBA" id="ARBA00023315"/>
    </source>
</evidence>
<dbReference type="InterPro" id="IPR001078">
    <property type="entry name" value="2-oxoacid_DH_actylTfrase"/>
</dbReference>
<dbReference type="InterPro" id="IPR004167">
    <property type="entry name" value="PSBD"/>
</dbReference>
<dbReference type="Gene3D" id="4.10.320.10">
    <property type="entry name" value="E3-binding domain"/>
    <property type="match status" value="1"/>
</dbReference>
<comment type="caution">
    <text evidence="10">The sequence shown here is derived from an EMBL/GenBank/DDBJ whole genome shotgun (WGS) entry which is preliminary data.</text>
</comment>
<evidence type="ECO:0000259" key="9">
    <source>
        <dbReference type="PROSITE" id="PS51826"/>
    </source>
</evidence>
<name>A0ABP7FTU6_9MICO</name>
<comment type="similarity">
    <text evidence="2 6">Belongs to the 2-oxoacid dehydrogenase family.</text>
</comment>
<dbReference type="SUPFAM" id="SSF51230">
    <property type="entry name" value="Single hybrid motif"/>
    <property type="match status" value="1"/>
</dbReference>
<comment type="cofactor">
    <cofactor evidence="1 6">
        <name>(R)-lipoate</name>
        <dbReference type="ChEBI" id="CHEBI:83088"/>
    </cofactor>
</comment>
<dbReference type="InterPro" id="IPR050743">
    <property type="entry name" value="2-oxoacid_DH_E2_comp"/>
</dbReference>
<dbReference type="InterPro" id="IPR003016">
    <property type="entry name" value="2-oxoA_DH_lipoyl-BS"/>
</dbReference>
<feature type="compositionally biased region" description="Low complexity" evidence="7">
    <location>
        <begin position="175"/>
        <end position="198"/>
    </location>
</feature>
<dbReference type="InterPro" id="IPR023213">
    <property type="entry name" value="CAT-like_dom_sf"/>
</dbReference>
<keyword evidence="11" id="KW-1185">Reference proteome</keyword>
<evidence type="ECO:0000259" key="8">
    <source>
        <dbReference type="PROSITE" id="PS50968"/>
    </source>
</evidence>
<dbReference type="EC" id="2.3.1.-" evidence="6"/>
<keyword evidence="3 6" id="KW-0808">Transferase</keyword>
<reference evidence="11" key="1">
    <citation type="journal article" date="2019" name="Int. J. Syst. Evol. Microbiol.">
        <title>The Global Catalogue of Microorganisms (GCM) 10K type strain sequencing project: providing services to taxonomists for standard genome sequencing and annotation.</title>
        <authorList>
            <consortium name="The Broad Institute Genomics Platform"/>
            <consortium name="The Broad Institute Genome Sequencing Center for Infectious Disease"/>
            <person name="Wu L."/>
            <person name="Ma J."/>
        </authorList>
    </citation>
    <scope>NUCLEOTIDE SEQUENCE [LARGE SCALE GENOMIC DNA]</scope>
    <source>
        <strain evidence="11">JCM 16949</strain>
    </source>
</reference>
<feature type="compositionally biased region" description="Low complexity" evidence="7">
    <location>
        <begin position="96"/>
        <end position="105"/>
    </location>
</feature>
<dbReference type="EMBL" id="BAABAE010000003">
    <property type="protein sequence ID" value="GAA3747164.1"/>
    <property type="molecule type" value="Genomic_DNA"/>
</dbReference>
<dbReference type="Pfam" id="PF00364">
    <property type="entry name" value="Biotin_lipoyl"/>
    <property type="match status" value="1"/>
</dbReference>
<dbReference type="SUPFAM" id="SSF52777">
    <property type="entry name" value="CoA-dependent acyltransferases"/>
    <property type="match status" value="1"/>
</dbReference>
<organism evidence="10 11">
    <name type="scientific">Leifsonella bigeumensis</name>
    <dbReference type="NCBI Taxonomy" id="433643"/>
    <lineage>
        <taxon>Bacteria</taxon>
        <taxon>Bacillati</taxon>
        <taxon>Actinomycetota</taxon>
        <taxon>Actinomycetes</taxon>
        <taxon>Micrococcales</taxon>
        <taxon>Microbacteriaceae</taxon>
        <taxon>Leifsonella</taxon>
    </lineage>
</organism>
<feature type="region of interest" description="Disordered" evidence="7">
    <location>
        <begin position="175"/>
        <end position="217"/>
    </location>
</feature>
<keyword evidence="5 6" id="KW-0012">Acyltransferase</keyword>
<feature type="domain" description="Lipoyl-binding" evidence="8">
    <location>
        <begin position="7"/>
        <end position="82"/>
    </location>
</feature>
<evidence type="ECO:0000256" key="6">
    <source>
        <dbReference type="RuleBase" id="RU003423"/>
    </source>
</evidence>
<dbReference type="InterPro" id="IPR011053">
    <property type="entry name" value="Single_hybrid_motif"/>
</dbReference>
<protein>
    <recommendedName>
        <fullName evidence="6">Dihydrolipoamide acetyltransferase component of pyruvate dehydrogenase complex</fullName>
        <ecNumber evidence="6">2.3.1.-</ecNumber>
    </recommendedName>
</protein>
<dbReference type="PANTHER" id="PTHR43178:SF5">
    <property type="entry name" value="LIPOAMIDE ACYLTRANSFERASE COMPONENT OF BRANCHED-CHAIN ALPHA-KETO ACID DEHYDROGENASE COMPLEX, MITOCHONDRIAL"/>
    <property type="match status" value="1"/>
</dbReference>
<dbReference type="SUPFAM" id="SSF47005">
    <property type="entry name" value="Peripheral subunit-binding domain of 2-oxo acid dehydrogenase complex"/>
    <property type="match status" value="1"/>
</dbReference>
<dbReference type="RefSeq" id="WP_344756847.1">
    <property type="nucleotide sequence ID" value="NZ_BAABAE010000003.1"/>
</dbReference>
<dbReference type="InterPro" id="IPR000089">
    <property type="entry name" value="Biotin_lipoyl"/>
</dbReference>
<dbReference type="Pfam" id="PF02817">
    <property type="entry name" value="E3_binding"/>
    <property type="match status" value="1"/>
</dbReference>
<gene>
    <name evidence="10" type="ORF">GCM10022239_23310</name>
</gene>